<dbReference type="EMBL" id="AGNL01016216">
    <property type="protein sequence ID" value="EJK65191.1"/>
    <property type="molecule type" value="Genomic_DNA"/>
</dbReference>
<gene>
    <name evidence="2" type="ORF">THAOC_13981</name>
</gene>
<organism evidence="2 3">
    <name type="scientific">Thalassiosira oceanica</name>
    <name type="common">Marine diatom</name>
    <dbReference type="NCBI Taxonomy" id="159749"/>
    <lineage>
        <taxon>Eukaryota</taxon>
        <taxon>Sar</taxon>
        <taxon>Stramenopiles</taxon>
        <taxon>Ochrophyta</taxon>
        <taxon>Bacillariophyta</taxon>
        <taxon>Coscinodiscophyceae</taxon>
        <taxon>Thalassiosirophycidae</taxon>
        <taxon>Thalassiosirales</taxon>
        <taxon>Thalassiosiraceae</taxon>
        <taxon>Thalassiosira</taxon>
    </lineage>
</organism>
<sequence>MKKTSYGNPPLPLLVEFAPRFRPPRPSRLVVPPRPLAIPPLHGLEVHIPQHVAQEALNLDHRRPVQRIGAPAPLHQAPEARRPQRVDLEARPPPAEHDHVVELVDALYAVEGLLEGAYLPEEHPEGVHVDLLPVPELQRDLRRHVPARPARLGEGTVPVVRLAEERRDRRREAEVEHLHAVVAVEPDVGRLEVAEDHVTAVEVLERVGDGVRDLEPLAQVLPKVPLGRDVRQVAVDDDPVDRAALVPPLLDPVVERGHEAVEDDEVPLVARRLSLVLVLASGRRDAVRRPHREGSGEAPLGPAVERDDVGMVEAGQKGGLVRQVLGADDELARLGAHGGPRHLRARTFGLRAQVVGAAEDRPHALVQVLVPVVVVVVSVLGPVRVGRLGRADAPKAPRALEHARRRDVREGPRDLEDVAEVPPPEVLADDEGRLLDLRHPRQLLPVHDATDLAVLGPGPVRAPEAVELGLVVVGELLLEAEEGALPGVLLDLLLGELAFPVRAAAGGRLPRRGLVLPPAASPLVATSPGRRRLGAAAGRLPALLPVLPSPLPAVAAVGRLPAVPALLVVLPPVILAAVLPALPGSAGVGGLLRRAAAAPPGRRPPLEPRPARRRRRRLRGLLPPPPRRCAPACPRPGSPSAAAAAARAAAGA</sequence>
<reference evidence="2 3" key="1">
    <citation type="journal article" date="2012" name="Genome Biol.">
        <title>Genome and low-iron response of an oceanic diatom adapted to chronic iron limitation.</title>
        <authorList>
            <person name="Lommer M."/>
            <person name="Specht M."/>
            <person name="Roy A.S."/>
            <person name="Kraemer L."/>
            <person name="Andreson R."/>
            <person name="Gutowska M.A."/>
            <person name="Wolf J."/>
            <person name="Bergner S.V."/>
            <person name="Schilhabel M.B."/>
            <person name="Klostermeier U.C."/>
            <person name="Beiko R.G."/>
            <person name="Rosenstiel P."/>
            <person name="Hippler M."/>
            <person name="Laroche J."/>
        </authorList>
    </citation>
    <scope>NUCLEOTIDE SEQUENCE [LARGE SCALE GENOMIC DNA]</scope>
    <source>
        <strain evidence="2 3">CCMP1005</strain>
    </source>
</reference>
<protein>
    <submittedName>
        <fullName evidence="2">Uncharacterized protein</fullName>
    </submittedName>
</protein>
<evidence type="ECO:0000313" key="3">
    <source>
        <dbReference type="Proteomes" id="UP000266841"/>
    </source>
</evidence>
<feature type="non-terminal residue" evidence="2">
    <location>
        <position position="652"/>
    </location>
</feature>
<keyword evidence="3" id="KW-1185">Reference proteome</keyword>
<name>K0SW69_THAOC</name>
<accession>K0SW69</accession>
<evidence type="ECO:0000256" key="1">
    <source>
        <dbReference type="SAM" id="MobiDB-lite"/>
    </source>
</evidence>
<dbReference type="Proteomes" id="UP000266841">
    <property type="component" value="Unassembled WGS sequence"/>
</dbReference>
<feature type="compositionally biased region" description="Pro residues" evidence="1">
    <location>
        <begin position="622"/>
        <end position="637"/>
    </location>
</feature>
<feature type="compositionally biased region" description="Low complexity" evidence="1">
    <location>
        <begin position="638"/>
        <end position="652"/>
    </location>
</feature>
<evidence type="ECO:0000313" key="2">
    <source>
        <dbReference type="EMBL" id="EJK65191.1"/>
    </source>
</evidence>
<feature type="region of interest" description="Disordered" evidence="1">
    <location>
        <begin position="392"/>
        <end position="416"/>
    </location>
</feature>
<feature type="region of interest" description="Disordered" evidence="1">
    <location>
        <begin position="594"/>
        <end position="652"/>
    </location>
</feature>
<proteinExistence type="predicted"/>
<comment type="caution">
    <text evidence="2">The sequence shown here is derived from an EMBL/GenBank/DDBJ whole genome shotgun (WGS) entry which is preliminary data.</text>
</comment>
<dbReference type="AlphaFoldDB" id="K0SW69"/>